<name>A0A9Q1D0N2_CONCO</name>
<evidence type="ECO:0000256" key="1">
    <source>
        <dbReference type="SAM" id="Coils"/>
    </source>
</evidence>
<dbReference type="PANTHER" id="PTHR31504:SF1">
    <property type="entry name" value="ZW10 INTERACTOR"/>
    <property type="match status" value="1"/>
</dbReference>
<dbReference type="PANTHER" id="PTHR31504">
    <property type="entry name" value="ZW10 INTERACTOR ZWINT"/>
    <property type="match status" value="1"/>
</dbReference>
<comment type="caution">
    <text evidence="2">The sequence shown here is derived from an EMBL/GenBank/DDBJ whole genome shotgun (WGS) entry which is preliminary data.</text>
</comment>
<dbReference type="Pfam" id="PF15556">
    <property type="entry name" value="Zwint"/>
    <property type="match status" value="1"/>
</dbReference>
<dbReference type="GO" id="GO:0000776">
    <property type="term" value="C:kinetochore"/>
    <property type="evidence" value="ECO:0007669"/>
    <property type="project" value="InterPro"/>
</dbReference>
<organism evidence="2 3">
    <name type="scientific">Conger conger</name>
    <name type="common">Conger eel</name>
    <name type="synonym">Muraena conger</name>
    <dbReference type="NCBI Taxonomy" id="82655"/>
    <lineage>
        <taxon>Eukaryota</taxon>
        <taxon>Metazoa</taxon>
        <taxon>Chordata</taxon>
        <taxon>Craniata</taxon>
        <taxon>Vertebrata</taxon>
        <taxon>Euteleostomi</taxon>
        <taxon>Actinopterygii</taxon>
        <taxon>Neopterygii</taxon>
        <taxon>Teleostei</taxon>
        <taxon>Anguilliformes</taxon>
        <taxon>Congridae</taxon>
        <taxon>Conger</taxon>
    </lineage>
</organism>
<reference evidence="2" key="1">
    <citation type="journal article" date="2023" name="Science">
        <title>Genome structures resolve the early diversification of teleost fishes.</title>
        <authorList>
            <person name="Parey E."/>
            <person name="Louis A."/>
            <person name="Montfort J."/>
            <person name="Bouchez O."/>
            <person name="Roques C."/>
            <person name="Iampietro C."/>
            <person name="Lluch J."/>
            <person name="Castinel A."/>
            <person name="Donnadieu C."/>
            <person name="Desvignes T."/>
            <person name="Floi Bucao C."/>
            <person name="Jouanno E."/>
            <person name="Wen M."/>
            <person name="Mejri S."/>
            <person name="Dirks R."/>
            <person name="Jansen H."/>
            <person name="Henkel C."/>
            <person name="Chen W.J."/>
            <person name="Zahm M."/>
            <person name="Cabau C."/>
            <person name="Klopp C."/>
            <person name="Thompson A.W."/>
            <person name="Robinson-Rechavi M."/>
            <person name="Braasch I."/>
            <person name="Lecointre G."/>
            <person name="Bobe J."/>
            <person name="Postlethwait J.H."/>
            <person name="Berthelot C."/>
            <person name="Roest Crollius H."/>
            <person name="Guiguen Y."/>
        </authorList>
    </citation>
    <scope>NUCLEOTIDE SEQUENCE</scope>
    <source>
        <strain evidence="2">Concon-B</strain>
    </source>
</reference>
<accession>A0A9Q1D0N2</accession>
<gene>
    <name evidence="2" type="ORF">COCON_G00210700</name>
</gene>
<evidence type="ECO:0000313" key="2">
    <source>
        <dbReference type="EMBL" id="KAJ8254458.1"/>
    </source>
</evidence>
<dbReference type="EMBL" id="JAFJMO010000016">
    <property type="protein sequence ID" value="KAJ8254458.1"/>
    <property type="molecule type" value="Genomic_DNA"/>
</dbReference>
<keyword evidence="3" id="KW-1185">Reference proteome</keyword>
<evidence type="ECO:0000313" key="3">
    <source>
        <dbReference type="Proteomes" id="UP001152803"/>
    </source>
</evidence>
<protein>
    <submittedName>
        <fullName evidence="2">Uncharacterized protein</fullName>
    </submittedName>
</protein>
<dbReference type="Proteomes" id="UP001152803">
    <property type="component" value="Unassembled WGS sequence"/>
</dbReference>
<keyword evidence="1" id="KW-0175">Coiled coil</keyword>
<dbReference type="AlphaFoldDB" id="A0A9Q1D0N2"/>
<dbReference type="OrthoDB" id="9893446at2759"/>
<sequence>MATERAKLLQNWCEAAQKDVFRASDDVQNAGDAERPAAVMVPYLADNRKKLKMMQMQLCTLDHMLILLETAQPPDLINSPPDHDTGADSRARLAALKGAYAEGVQRVEGLIAALLEKVEQASHKKEQLEQLLRSLERKKEEWEENRRMKTQKDRKEEKLDGLKLQRLEESLQASQGVLLQSERRISQLVAQTDAHFTSLDSWTLLREGELQQSMQATLGLTGFTLQYVGPQELCLELIPQVHRPDLASLKPLPLSLTWTSDDVFNIQCQGPAGILDGPLQGPLSQVSSALQDIMQRYLSQGEMLAEIQEMHSRFAVDWRPAQRLLVFLKSASVVCHLDVGEGYPSAGSASLVSVRGKQGPLNIDALQPPQANPSLTQWLEFLSTCPDI</sequence>
<feature type="coiled-coil region" evidence="1">
    <location>
        <begin position="104"/>
        <end position="184"/>
    </location>
</feature>
<dbReference type="InterPro" id="IPR029092">
    <property type="entry name" value="Zwint-1"/>
</dbReference>
<proteinExistence type="predicted"/>